<dbReference type="Proteomes" id="UP000547674">
    <property type="component" value="Unassembled WGS sequence"/>
</dbReference>
<evidence type="ECO:0000256" key="3">
    <source>
        <dbReference type="SAM" id="MobiDB-lite"/>
    </source>
</evidence>
<dbReference type="Pfam" id="PF13525">
    <property type="entry name" value="YfiO"/>
    <property type="match status" value="1"/>
</dbReference>
<dbReference type="HAMAP" id="MF_02066">
    <property type="entry name" value="CpoB"/>
    <property type="match status" value="1"/>
</dbReference>
<dbReference type="InterPro" id="IPR014162">
    <property type="entry name" value="CpoB_C"/>
</dbReference>
<organism evidence="5 6">
    <name type="scientific">Eiseniibacteriota bacterium</name>
    <dbReference type="NCBI Taxonomy" id="2212470"/>
    <lineage>
        <taxon>Bacteria</taxon>
        <taxon>Candidatus Eiseniibacteriota</taxon>
    </lineage>
</organism>
<dbReference type="Pfam" id="PF13174">
    <property type="entry name" value="TPR_6"/>
    <property type="match status" value="1"/>
</dbReference>
<comment type="caution">
    <text evidence="5">The sequence shown here is derived from an EMBL/GenBank/DDBJ whole genome shotgun (WGS) entry which is preliminary data.</text>
</comment>
<keyword evidence="2" id="KW-0175">Coiled coil</keyword>
<evidence type="ECO:0000256" key="1">
    <source>
        <dbReference type="ARBA" id="ARBA00022729"/>
    </source>
</evidence>
<reference evidence="5 6" key="1">
    <citation type="submission" date="2020-03" db="EMBL/GenBank/DDBJ databases">
        <title>Metabolic flexibility allows generalist bacteria to become dominant in a frequently disturbed ecosystem.</title>
        <authorList>
            <person name="Chen Y.-J."/>
            <person name="Leung P.M."/>
            <person name="Bay S.K."/>
            <person name="Hugenholtz P."/>
            <person name="Kessler A.J."/>
            <person name="Shelley G."/>
            <person name="Waite D.W."/>
            <person name="Cook P.L."/>
            <person name="Greening C."/>
        </authorList>
    </citation>
    <scope>NUCLEOTIDE SEQUENCE [LARGE SCALE GENOMIC DNA]</scope>
    <source>
        <strain evidence="5">SS_bin_28</strain>
    </source>
</reference>
<name>A0A7Y2EDX2_UNCEI</name>
<sequence length="269" mass="30327">MNKSMVWGGILIGSSCLFQGCVGAFFSQPTNVEITRSEVEALRKEQQEILRLLEELKAQTSTQGDRLATMQADGNFTLEELDEKFSTIQSQIDDQTQRFEQMQQKVEDEISDRAKLEAELMQGSRAVEELPEGQSAPRIESTSNQPKANELYDAAYRDFSRGNYELAIKGFQELLGYYPDMNLSDNAQYWTAECYYGMGDLETAIKEYLKVRDLFPEGDKVAAATLKTGYAFLRKGDTATAKRYFETVLREFPGSDEADLAGDKLDSLL</sequence>
<dbReference type="NCBIfam" id="TIGR02795">
    <property type="entry name" value="tol_pal_ybgF"/>
    <property type="match status" value="1"/>
</dbReference>
<dbReference type="InterPro" id="IPR011990">
    <property type="entry name" value="TPR-like_helical_dom_sf"/>
</dbReference>
<dbReference type="AlphaFoldDB" id="A0A7Y2EDX2"/>
<proteinExistence type="inferred from homology"/>
<dbReference type="GO" id="GO:0051301">
    <property type="term" value="P:cell division"/>
    <property type="evidence" value="ECO:0007669"/>
    <property type="project" value="InterPro"/>
</dbReference>
<feature type="domain" description="Outer membrane lipoprotein BamD-like" evidence="4">
    <location>
        <begin position="147"/>
        <end position="206"/>
    </location>
</feature>
<evidence type="ECO:0000259" key="4">
    <source>
        <dbReference type="Pfam" id="PF13525"/>
    </source>
</evidence>
<feature type="coiled-coil region" evidence="2">
    <location>
        <begin position="36"/>
        <end position="119"/>
    </location>
</feature>
<dbReference type="InterPro" id="IPR019734">
    <property type="entry name" value="TPR_rpt"/>
</dbReference>
<dbReference type="EMBL" id="JABDJR010000629">
    <property type="protein sequence ID" value="NNF08205.1"/>
    <property type="molecule type" value="Genomic_DNA"/>
</dbReference>
<dbReference type="PROSITE" id="PS51257">
    <property type="entry name" value="PROKAR_LIPOPROTEIN"/>
    <property type="match status" value="1"/>
</dbReference>
<evidence type="ECO:0000256" key="2">
    <source>
        <dbReference type="SAM" id="Coils"/>
    </source>
</evidence>
<dbReference type="InterPro" id="IPR039565">
    <property type="entry name" value="BamD-like"/>
</dbReference>
<evidence type="ECO:0000313" key="5">
    <source>
        <dbReference type="EMBL" id="NNF08205.1"/>
    </source>
</evidence>
<keyword evidence="1" id="KW-0732">Signal</keyword>
<dbReference type="Gene3D" id="1.25.40.10">
    <property type="entry name" value="Tetratricopeptide repeat domain"/>
    <property type="match status" value="1"/>
</dbReference>
<dbReference type="InterPro" id="IPR034706">
    <property type="entry name" value="CpoB"/>
</dbReference>
<accession>A0A7Y2EDX2</accession>
<gene>
    <name evidence="5" type="primary">ybgF</name>
    <name evidence="5" type="ORF">HKN21_15685</name>
</gene>
<protein>
    <submittedName>
        <fullName evidence="5">Tol-pal system protein YbgF</fullName>
    </submittedName>
</protein>
<dbReference type="SUPFAM" id="SSF48452">
    <property type="entry name" value="TPR-like"/>
    <property type="match status" value="1"/>
</dbReference>
<evidence type="ECO:0000313" key="6">
    <source>
        <dbReference type="Proteomes" id="UP000547674"/>
    </source>
</evidence>
<feature type="region of interest" description="Disordered" evidence="3">
    <location>
        <begin position="126"/>
        <end position="146"/>
    </location>
</feature>